<organism evidence="2 3">
    <name type="scientific">Daedalea quercina L-15889</name>
    <dbReference type="NCBI Taxonomy" id="1314783"/>
    <lineage>
        <taxon>Eukaryota</taxon>
        <taxon>Fungi</taxon>
        <taxon>Dikarya</taxon>
        <taxon>Basidiomycota</taxon>
        <taxon>Agaricomycotina</taxon>
        <taxon>Agaricomycetes</taxon>
        <taxon>Polyporales</taxon>
        <taxon>Fomitopsis</taxon>
    </lineage>
</organism>
<dbReference type="AlphaFoldDB" id="A0A165RZ81"/>
<proteinExistence type="predicted"/>
<feature type="compositionally biased region" description="Low complexity" evidence="1">
    <location>
        <begin position="445"/>
        <end position="457"/>
    </location>
</feature>
<evidence type="ECO:0000313" key="2">
    <source>
        <dbReference type="EMBL" id="KZT71334.1"/>
    </source>
</evidence>
<name>A0A165RZ81_9APHY</name>
<evidence type="ECO:0000313" key="3">
    <source>
        <dbReference type="Proteomes" id="UP000076727"/>
    </source>
</evidence>
<dbReference type="Proteomes" id="UP000076727">
    <property type="component" value="Unassembled WGS sequence"/>
</dbReference>
<feature type="region of interest" description="Disordered" evidence="1">
    <location>
        <begin position="312"/>
        <end position="340"/>
    </location>
</feature>
<gene>
    <name evidence="2" type="ORF">DAEQUDRAFT_755839</name>
</gene>
<keyword evidence="3" id="KW-1185">Reference proteome</keyword>
<feature type="region of interest" description="Disordered" evidence="1">
    <location>
        <begin position="445"/>
        <end position="506"/>
    </location>
</feature>
<protein>
    <submittedName>
        <fullName evidence="2">Uncharacterized protein</fullName>
    </submittedName>
</protein>
<reference evidence="2 3" key="1">
    <citation type="journal article" date="2016" name="Mol. Biol. Evol.">
        <title>Comparative Genomics of Early-Diverging Mushroom-Forming Fungi Provides Insights into the Origins of Lignocellulose Decay Capabilities.</title>
        <authorList>
            <person name="Nagy L.G."/>
            <person name="Riley R."/>
            <person name="Tritt A."/>
            <person name="Adam C."/>
            <person name="Daum C."/>
            <person name="Floudas D."/>
            <person name="Sun H."/>
            <person name="Yadav J.S."/>
            <person name="Pangilinan J."/>
            <person name="Larsson K.H."/>
            <person name="Matsuura K."/>
            <person name="Barry K."/>
            <person name="Labutti K."/>
            <person name="Kuo R."/>
            <person name="Ohm R.A."/>
            <person name="Bhattacharya S.S."/>
            <person name="Shirouzu T."/>
            <person name="Yoshinaga Y."/>
            <person name="Martin F.M."/>
            <person name="Grigoriev I.V."/>
            <person name="Hibbett D.S."/>
        </authorList>
    </citation>
    <scope>NUCLEOTIDE SEQUENCE [LARGE SCALE GENOMIC DNA]</scope>
    <source>
        <strain evidence="2 3">L-15889</strain>
    </source>
</reference>
<dbReference type="OrthoDB" id="3235609at2759"/>
<feature type="compositionally biased region" description="Acidic residues" evidence="1">
    <location>
        <begin position="496"/>
        <end position="506"/>
    </location>
</feature>
<evidence type="ECO:0000256" key="1">
    <source>
        <dbReference type="SAM" id="MobiDB-lite"/>
    </source>
</evidence>
<accession>A0A165RZ81</accession>
<dbReference type="EMBL" id="KV429046">
    <property type="protein sequence ID" value="KZT71334.1"/>
    <property type="molecule type" value="Genomic_DNA"/>
</dbReference>
<sequence length="506" mass="56262">MTMSTRNGYYQVGGFQTHFREIPDERLLRSPDVQGLSLVLGIRPNGASYLLLPESRLYALRWRPPNSRPYPPERFISLSPIYFVNRAELEKKLKLHASVKSNKGIPKDQIRDRSKANTTYTVAGDGLSKAGEVRGSFELQRLLVLSRPMLAKLDSAQAAELSLQQPHEQFHIVSLCYNLWKADTRTLKEREKDPKVLDIGWTTWYKPAQWNGFQLFPSDTTHVIVEEERYLTNPGSKRIECEYATTTYKERNDIAWRLSAALNNRHPVVLLVHDEARTRTTLRALGLDTSGWVSGIASLLYGDVRGPVQRLYRSSRSRSPGRRGTDPSDSPTGRDSRPVSTTVHVVDVRSLYLALKQISPSMDTVPINARGLGVQLEPPKDKPDAVTPKIVTETDRWWCAGTESLLLGKMWYSMARGPNIDDQRALRWSSTFALPSDAAESSIAQQSSAAAAAQSADASDDEFDPNDIVQPAAAAPVSAGSKPGGAKSNANLMDPDGWDDASDDDW</sequence>